<comment type="subunit">
    <text evidence="3">Component of the SWR1 chromatin-remodeling complex.</text>
</comment>
<evidence type="ECO:0000313" key="21">
    <source>
        <dbReference type="EMBL" id="KOS16478.1"/>
    </source>
</evidence>
<dbReference type="PANTHER" id="PTHR45685">
    <property type="entry name" value="HELICASE SRCAP-RELATED"/>
    <property type="match status" value="1"/>
</dbReference>
<feature type="compositionally biased region" description="Acidic residues" evidence="17">
    <location>
        <begin position="465"/>
        <end position="488"/>
    </location>
</feature>
<protein>
    <recommendedName>
        <fullName evidence="15">Helicase SWR1</fullName>
    </recommendedName>
    <alternativeName>
        <fullName evidence="16">Helicase swr1</fullName>
    </alternativeName>
</protein>
<dbReference type="SMART" id="SM00573">
    <property type="entry name" value="HSA"/>
    <property type="match status" value="1"/>
</dbReference>
<evidence type="ECO:0000256" key="8">
    <source>
        <dbReference type="ARBA" id="ARBA00022853"/>
    </source>
</evidence>
<dbReference type="GO" id="GO:0006338">
    <property type="term" value="P:chromatin remodeling"/>
    <property type="evidence" value="ECO:0007669"/>
    <property type="project" value="UniProtKB-ARBA"/>
</dbReference>
<dbReference type="EMBL" id="LGAV01000001">
    <property type="protein sequence ID" value="KOS16478.1"/>
    <property type="molecule type" value="Genomic_DNA"/>
</dbReference>
<comment type="subcellular location">
    <subcellularLocation>
        <location evidence="1">Nucleus</location>
    </subcellularLocation>
</comment>
<evidence type="ECO:0000256" key="4">
    <source>
        <dbReference type="ARBA" id="ARBA00022741"/>
    </source>
</evidence>
<feature type="compositionally biased region" description="Low complexity" evidence="17">
    <location>
        <begin position="205"/>
        <end position="216"/>
    </location>
</feature>
<reference evidence="21 22" key="1">
    <citation type="submission" date="2015-07" db="EMBL/GenBank/DDBJ databases">
        <title>Draft Genome Sequence of Malassezia furfur CBS1878 and Malassezia pachydermatis CBS1879.</title>
        <authorList>
            <person name="Triana S."/>
            <person name="Ohm R."/>
            <person name="Gonzalez A."/>
            <person name="DeCock H."/>
            <person name="Restrepo S."/>
            <person name="Celis A."/>
        </authorList>
    </citation>
    <scope>NUCLEOTIDE SEQUENCE [LARGE SCALE GENOMIC DNA]</scope>
    <source>
        <strain evidence="21 22">CBS 1879</strain>
    </source>
</reference>
<feature type="compositionally biased region" description="Polar residues" evidence="17">
    <location>
        <begin position="51"/>
        <end position="60"/>
    </location>
</feature>
<keyword evidence="5" id="KW-0378">Hydrolase</keyword>
<dbReference type="InterPro" id="IPR014012">
    <property type="entry name" value="HSA_dom"/>
</dbReference>
<keyword evidence="6 21" id="KW-0347">Helicase</keyword>
<evidence type="ECO:0000256" key="5">
    <source>
        <dbReference type="ARBA" id="ARBA00022801"/>
    </source>
</evidence>
<dbReference type="GO" id="GO:0042393">
    <property type="term" value="F:histone binding"/>
    <property type="evidence" value="ECO:0007669"/>
    <property type="project" value="TreeGrafter"/>
</dbReference>
<evidence type="ECO:0000259" key="18">
    <source>
        <dbReference type="PROSITE" id="PS51192"/>
    </source>
</evidence>
<feature type="domain" description="HSA" evidence="20">
    <location>
        <begin position="334"/>
        <end position="408"/>
    </location>
</feature>
<evidence type="ECO:0000256" key="2">
    <source>
        <dbReference type="ARBA" id="ARBA00009220"/>
    </source>
</evidence>
<feature type="compositionally biased region" description="Basic and acidic residues" evidence="17">
    <location>
        <begin position="193"/>
        <end position="204"/>
    </location>
</feature>
<dbReference type="InterPro" id="IPR014001">
    <property type="entry name" value="Helicase_ATP-bd"/>
</dbReference>
<accession>A0A0M8MQT5</accession>
<keyword evidence="9" id="KW-0805">Transcription regulation</keyword>
<dbReference type="InterPro" id="IPR027417">
    <property type="entry name" value="P-loop_NTPase"/>
</dbReference>
<dbReference type="SUPFAM" id="SSF52540">
    <property type="entry name" value="P-loop containing nucleoside triphosphate hydrolases"/>
    <property type="match status" value="2"/>
</dbReference>
<proteinExistence type="inferred from homology"/>
<keyword evidence="10" id="KW-0238">DNA-binding</keyword>
<feature type="domain" description="Helicase ATP-binding" evidence="18">
    <location>
        <begin position="651"/>
        <end position="816"/>
    </location>
</feature>
<dbReference type="GO" id="GO:0004386">
    <property type="term" value="F:helicase activity"/>
    <property type="evidence" value="ECO:0007669"/>
    <property type="project" value="UniProtKB-KW"/>
</dbReference>
<feature type="compositionally biased region" description="Acidic residues" evidence="17">
    <location>
        <begin position="1428"/>
        <end position="1446"/>
    </location>
</feature>
<name>A0A0M8MQT5_9BASI</name>
<dbReference type="InterPro" id="IPR038718">
    <property type="entry name" value="SNF2-like_sf"/>
</dbReference>
<feature type="compositionally biased region" description="Polar residues" evidence="17">
    <location>
        <begin position="491"/>
        <end position="502"/>
    </location>
</feature>
<dbReference type="FunFam" id="3.40.50.10810:FF:000051">
    <property type="entry name" value="Helicase SWR1"/>
    <property type="match status" value="1"/>
</dbReference>
<sequence>MSEPLSEPREAPEPVSQPEAKASASTSAHDRRRRRLDRELGFSAPGPAFQMQVSGASPASASDDTTQPETSSSPSQHTRHSRRIARPSQAALESGMLRMWQAKPDGALDVVTNTKQLLQQCIALQERLVHATDEARSHEHATLVRELYHMMKFVNKVPYDPSIAQKPTHDVWTAFVAQCELASHLWVVDEPVETPRRRPSDTARARSSPRPRMSPALTPPAKRARVMSRGIKRSSPPSPPGTLALVPLSSAEVDPSDVPPLTYMAPHQCPWPPSVPGGDLRAMLASMHMWGDEFVTEAVREQRLARETALYCRLDAMRRAGHTLEPDGTTSLIKMKPQEAPRAKAHWDHVLDGVVHRSQRMRQHHRSRMQLAKKVSRMITAHWDRELHSDEREQKLAWRRQRALAKWTMKEVQRQWKLAVTVIRGRKQEAERAEREKLGKKQLQAIIEQSTQMLETQHAELALEEATEDEDDEDEEQDDEVDEDQDEESSMKTASEASVSSSDDTEDDALEQAMWEEDEEDEDEDDDLRADADLPLEELMKKYGYGAHERSSAAASPSRSASDRADDDRMEDDEASHDDAQDEESDDDAHDKEEESDDDGQDEEEAEASVSLQALIDTKDEADTALPKVRPPFLLRGTLRPYQQMGMEWLISLYSNQMNGILADEMGLGKTIQTISLLAHLACDRGVWGPHLIVAPTSVMLNWEMEFKKFLPGFKILSYYGTQKQRKAKRVGWNTPNSFNVCITSYQLVLADQHIFRRKPWVYLVLDEAHHIKNFRSQRWQTLLGFNSERRLLLTGTPLQNNLMDLWSLMYFLMPQGLEKVAAATGAFTNMKDFQEWFSNPLGKAAESTQAMDEETQATVAKLHMVLRPYVLRRLKSDVEREMPKKYEHVVPCRLSKRQRFLYNDFMSRAKTRESLASGNYMSIINCLMQLRKVCNHPDLFEPRPIVTPFVTRAVAADYEIEALLVRRRLLQQDPWAHVNLDFLHLRFAEREPLLTPLATRRYATLDASEQLLHHVPPPGPPPSMDTRSLSAFHKALEHHRALARYEQAHHAAYVNHMRCQAQPVYGRNLLRMLQTATAPLVVPTENGASHSLCFSQCDALRHASLSHCERADQMRPVLTRFSFATPPAIAPALPPVLWEHAEVSPSLRARPDPLHQAAVSLNIAFPDASLLQYDCGKLQKLDELMRRLVDGGHRVLIFTQMTKVLDILEKFFNYHGYRYLRLDGATKVEQRQALTERFNRDSRISAFILSTRSGGLGINLVGADTVIFYDLDWNAAIEAQCMDRAHRIGQTRDVHIYRFVSEHTIEENMLRKANQKRRLDSMVIQQGEFTTEHLMRNDWRDMLDEGGKTLGGIKVGEDLAGDEKDVEKAFRAAEDVEDAAAVHVADEEMQMDHADFEGDVQAASSSHDADKEETRARSTSAVPTNTDDPDDAVLDEEEGDEDDDLTGTIDDYMLRTVEADWAFFGA</sequence>
<feature type="region of interest" description="Disordered" evidence="17">
    <location>
        <begin position="465"/>
        <end position="608"/>
    </location>
</feature>
<dbReference type="Pfam" id="PF07529">
    <property type="entry name" value="HSA"/>
    <property type="match status" value="1"/>
</dbReference>
<comment type="function">
    <text evidence="14">Catalytic component of the SWR1 complex which mediates the ATP-dependent exchange of histone H2A for the H2A variant HZT1 leading to transcriptional regulation of selected genes by chromatin remodeling.</text>
</comment>
<evidence type="ECO:0000256" key="9">
    <source>
        <dbReference type="ARBA" id="ARBA00023015"/>
    </source>
</evidence>
<feature type="region of interest" description="Disordered" evidence="17">
    <location>
        <begin position="1"/>
        <end position="85"/>
    </location>
</feature>
<dbReference type="InterPro" id="IPR049730">
    <property type="entry name" value="SNF2/RAD54-like_C"/>
</dbReference>
<evidence type="ECO:0000259" key="19">
    <source>
        <dbReference type="PROSITE" id="PS51194"/>
    </source>
</evidence>
<dbReference type="CDD" id="cd18003">
    <property type="entry name" value="DEXQc_SRCAP"/>
    <property type="match status" value="1"/>
</dbReference>
<dbReference type="PROSITE" id="PS51204">
    <property type="entry name" value="HSA"/>
    <property type="match status" value="1"/>
</dbReference>
<comment type="caution">
    <text evidence="21">The sequence shown here is derived from an EMBL/GenBank/DDBJ whole genome shotgun (WGS) entry which is preliminary data.</text>
</comment>
<evidence type="ECO:0000256" key="6">
    <source>
        <dbReference type="ARBA" id="ARBA00022806"/>
    </source>
</evidence>
<evidence type="ECO:0000256" key="11">
    <source>
        <dbReference type="ARBA" id="ARBA00023159"/>
    </source>
</evidence>
<dbReference type="Pfam" id="PF00271">
    <property type="entry name" value="Helicase_C"/>
    <property type="match status" value="1"/>
</dbReference>
<dbReference type="GO" id="GO:0016887">
    <property type="term" value="F:ATP hydrolysis activity"/>
    <property type="evidence" value="ECO:0007669"/>
    <property type="project" value="TreeGrafter"/>
</dbReference>
<feature type="compositionally biased region" description="Polar residues" evidence="17">
    <location>
        <begin position="1418"/>
        <end position="1427"/>
    </location>
</feature>
<evidence type="ECO:0000256" key="16">
    <source>
        <dbReference type="ARBA" id="ARBA00074297"/>
    </source>
</evidence>
<dbReference type="CDD" id="cd18793">
    <property type="entry name" value="SF2_C_SNF"/>
    <property type="match status" value="1"/>
</dbReference>
<evidence type="ECO:0000256" key="1">
    <source>
        <dbReference type="ARBA" id="ARBA00004123"/>
    </source>
</evidence>
<dbReference type="SMART" id="SM00490">
    <property type="entry name" value="HELICc"/>
    <property type="match status" value="1"/>
</dbReference>
<dbReference type="Gene3D" id="3.40.50.300">
    <property type="entry name" value="P-loop containing nucleotide triphosphate hydrolases"/>
    <property type="match status" value="1"/>
</dbReference>
<dbReference type="Gene3D" id="1.20.120.850">
    <property type="entry name" value="SWI2/SNF2 ATPases, N-terminal domain"/>
    <property type="match status" value="1"/>
</dbReference>
<dbReference type="InterPro" id="IPR000330">
    <property type="entry name" value="SNF2_N"/>
</dbReference>
<feature type="region of interest" description="Disordered" evidence="17">
    <location>
        <begin position="193"/>
        <end position="243"/>
    </location>
</feature>
<keyword evidence="12" id="KW-0804">Transcription</keyword>
<evidence type="ECO:0000256" key="12">
    <source>
        <dbReference type="ARBA" id="ARBA00023163"/>
    </source>
</evidence>
<keyword evidence="22" id="KW-1185">Reference proteome</keyword>
<feature type="compositionally biased region" description="Basic and acidic residues" evidence="17">
    <location>
        <begin position="1408"/>
        <end position="1417"/>
    </location>
</feature>
<evidence type="ECO:0000256" key="13">
    <source>
        <dbReference type="ARBA" id="ARBA00023242"/>
    </source>
</evidence>
<evidence type="ECO:0000256" key="3">
    <source>
        <dbReference type="ARBA" id="ARBA00011826"/>
    </source>
</evidence>
<dbReference type="GO" id="GO:0005524">
    <property type="term" value="F:ATP binding"/>
    <property type="evidence" value="ECO:0007669"/>
    <property type="project" value="UniProtKB-KW"/>
</dbReference>
<dbReference type="Proteomes" id="UP000037751">
    <property type="component" value="Unassembled WGS sequence"/>
</dbReference>
<dbReference type="InterPro" id="IPR001650">
    <property type="entry name" value="Helicase_C-like"/>
</dbReference>
<evidence type="ECO:0000313" key="22">
    <source>
        <dbReference type="Proteomes" id="UP000037751"/>
    </source>
</evidence>
<feature type="compositionally biased region" description="Acidic residues" evidence="17">
    <location>
        <begin position="503"/>
        <end position="528"/>
    </location>
</feature>
<evidence type="ECO:0000256" key="10">
    <source>
        <dbReference type="ARBA" id="ARBA00023125"/>
    </source>
</evidence>
<dbReference type="InterPro" id="IPR050520">
    <property type="entry name" value="INO80/SWR1_helicase"/>
</dbReference>
<dbReference type="RefSeq" id="XP_017994110.1">
    <property type="nucleotide sequence ID" value="XM_018138097.1"/>
</dbReference>
<feature type="compositionally biased region" description="Basic residues" evidence="17">
    <location>
        <begin position="222"/>
        <end position="232"/>
    </location>
</feature>
<keyword evidence="4" id="KW-0547">Nucleotide-binding</keyword>
<keyword evidence="8" id="KW-0156">Chromatin regulator</keyword>
<gene>
    <name evidence="21" type="ORF">Malapachy_3632</name>
</gene>
<feature type="compositionally biased region" description="Low complexity" evidence="17">
    <location>
        <begin position="62"/>
        <end position="76"/>
    </location>
</feature>
<dbReference type="Gene3D" id="3.40.50.10810">
    <property type="entry name" value="Tandem AAA-ATPase domain"/>
    <property type="match status" value="1"/>
</dbReference>
<dbReference type="PROSITE" id="PS51192">
    <property type="entry name" value="HELICASE_ATP_BIND_1"/>
    <property type="match status" value="1"/>
</dbReference>
<keyword evidence="7" id="KW-0067">ATP-binding</keyword>
<comment type="similarity">
    <text evidence="2">Belongs to the SNF2/RAD54 helicase family. SWR1 subfamily.</text>
</comment>
<feature type="compositionally biased region" description="Acidic residues" evidence="17">
    <location>
        <begin position="568"/>
        <end position="607"/>
    </location>
</feature>
<keyword evidence="11" id="KW-0010">Activator</keyword>
<evidence type="ECO:0000256" key="14">
    <source>
        <dbReference type="ARBA" id="ARBA00037570"/>
    </source>
</evidence>
<feature type="domain" description="Helicase C-terminal" evidence="19">
    <location>
        <begin position="1181"/>
        <end position="1336"/>
    </location>
</feature>
<evidence type="ECO:0000256" key="17">
    <source>
        <dbReference type="SAM" id="MobiDB-lite"/>
    </source>
</evidence>
<dbReference type="GO" id="GO:0003677">
    <property type="term" value="F:DNA binding"/>
    <property type="evidence" value="ECO:0007669"/>
    <property type="project" value="UniProtKB-KW"/>
</dbReference>
<dbReference type="SMART" id="SM00487">
    <property type="entry name" value="DEXDc"/>
    <property type="match status" value="1"/>
</dbReference>
<dbReference type="OrthoDB" id="372624at2759"/>
<dbReference type="PROSITE" id="PS51194">
    <property type="entry name" value="HELICASE_CTER"/>
    <property type="match status" value="1"/>
</dbReference>
<evidence type="ECO:0000259" key="20">
    <source>
        <dbReference type="PROSITE" id="PS51204"/>
    </source>
</evidence>
<evidence type="ECO:0000256" key="15">
    <source>
        <dbReference type="ARBA" id="ARBA00040599"/>
    </source>
</evidence>
<dbReference type="VEuPathDB" id="FungiDB:Malapachy_3632"/>
<dbReference type="GeneID" id="28729973"/>
<feature type="compositionally biased region" description="Basic and acidic residues" evidence="17">
    <location>
        <begin position="1"/>
        <end position="12"/>
    </location>
</feature>
<organism evidence="21 22">
    <name type="scientific">Malassezia pachydermatis</name>
    <dbReference type="NCBI Taxonomy" id="77020"/>
    <lineage>
        <taxon>Eukaryota</taxon>
        <taxon>Fungi</taxon>
        <taxon>Dikarya</taxon>
        <taxon>Basidiomycota</taxon>
        <taxon>Ustilaginomycotina</taxon>
        <taxon>Malasseziomycetes</taxon>
        <taxon>Malasseziales</taxon>
        <taxon>Malasseziaceae</taxon>
        <taxon>Malassezia</taxon>
    </lineage>
</organism>
<feature type="region of interest" description="Disordered" evidence="17">
    <location>
        <begin position="1400"/>
        <end position="1448"/>
    </location>
</feature>
<evidence type="ECO:0000256" key="7">
    <source>
        <dbReference type="ARBA" id="ARBA00022840"/>
    </source>
</evidence>
<dbReference type="GO" id="GO:0000812">
    <property type="term" value="C:Swr1 complex"/>
    <property type="evidence" value="ECO:0007669"/>
    <property type="project" value="TreeGrafter"/>
</dbReference>
<dbReference type="STRING" id="77020.A0A0M8MQT5"/>
<dbReference type="PANTHER" id="PTHR45685:SF1">
    <property type="entry name" value="HELICASE SRCAP"/>
    <property type="match status" value="1"/>
</dbReference>
<dbReference type="Pfam" id="PF00176">
    <property type="entry name" value="SNF2-rel_dom"/>
    <property type="match status" value="1"/>
</dbReference>
<keyword evidence="13" id="KW-0539">Nucleus</keyword>